<keyword evidence="14" id="KW-0269">Exonuclease</keyword>
<dbReference type="SUPFAM" id="SSF56672">
    <property type="entry name" value="DNA/RNA polymerases"/>
    <property type="match status" value="1"/>
</dbReference>
<evidence type="ECO:0000256" key="21">
    <source>
        <dbReference type="RuleBase" id="RU000442"/>
    </source>
</evidence>
<evidence type="ECO:0000256" key="14">
    <source>
        <dbReference type="ARBA" id="ARBA00022839"/>
    </source>
</evidence>
<gene>
    <name evidence="29 30 31 32 33 34" type="primary">POLD1</name>
</gene>
<dbReference type="Gene3D" id="3.90.1600.10">
    <property type="entry name" value="Palm domain of DNA polymerase"/>
    <property type="match status" value="1"/>
</dbReference>
<evidence type="ECO:0000259" key="23">
    <source>
        <dbReference type="Pfam" id="PF00136"/>
    </source>
</evidence>
<dbReference type="RefSeq" id="XP_032805080.1">
    <property type="nucleotide sequence ID" value="XM_032949189.1"/>
</dbReference>
<dbReference type="InterPro" id="IPR043502">
    <property type="entry name" value="DNA/RNA_pol_sf"/>
</dbReference>
<dbReference type="Proteomes" id="UP001318040">
    <property type="component" value="Chromosome 7"/>
</dbReference>
<dbReference type="RefSeq" id="XP_032805075.1">
    <property type="nucleotide sequence ID" value="XM_032949184.1"/>
</dbReference>
<evidence type="ECO:0000259" key="27">
    <source>
        <dbReference type="Pfam" id="PF24065"/>
    </source>
</evidence>
<comment type="subcellular location">
    <subcellularLocation>
        <location evidence="2 21">Nucleus</location>
    </subcellularLocation>
</comment>
<keyword evidence="12" id="KW-0378">Hydrolase</keyword>
<keyword evidence="8" id="KW-0540">Nuclease</keyword>
<dbReference type="Pfam" id="PF24055">
    <property type="entry name" value="POL3_N"/>
    <property type="match status" value="1"/>
</dbReference>
<dbReference type="RefSeq" id="XP_032805078.1">
    <property type="nucleotide sequence ID" value="XM_032949187.1"/>
</dbReference>
<dbReference type="CTD" id="5424"/>
<comment type="similarity">
    <text evidence="3 21">Belongs to the DNA polymerase type-B family.</text>
</comment>
<evidence type="ECO:0000256" key="11">
    <source>
        <dbReference type="ARBA" id="ARBA00022771"/>
    </source>
</evidence>
<evidence type="ECO:0000256" key="20">
    <source>
        <dbReference type="ARBA" id="ARBA00049244"/>
    </source>
</evidence>
<evidence type="ECO:0000256" key="17">
    <source>
        <dbReference type="ARBA" id="ARBA00023014"/>
    </source>
</evidence>
<sequence length="1114" mass="125424">MDFKRKTGGGRPLPSSQGAMGGKRARSDWDDDCPTNFEEELAFMDDLEAEMALEEREEETASAAATAAVPVGKLLSSSVSNSKWLRPSLPKIDQKTESLVFQQIELDHYIGFHVSGMPGATQSQVPVVRMFGITNKGNSLCCHVHGFAPYFYVAAQTGFKSEHLVSFKRELNNAVIKNMRSNKDNLSQAVLAVDICVKESIYGFHGNQKSNFLKVTVALPRLVAAAKRLLTQGFRFDSMPEHSYLSFEANIDFEIRFMVDHKVVGCNWIEIPAGKYQLREESASGKLPGKMSLVQLEVDVAVTDFVSHPTEGEWQAIAPLRVLSFDIECAGRKGIFPEPEKDPVIQISNMVLRQGERDPFVRNVFTLNTCAPIVGCEVHSFQHEGEMLKAWAEFIRIVDPDIITGYNIQNFDLPYLLNRASTLRVSTFSFLGRITSMRSVIKESSFQSKQMGRRDNKVINLEGRVTFDLLQVLLRDYKLRSYTLNAVSFHFLQEQKEDVQHSIITDLQNGNEQTRRRLAVYCLKDAMLPLRLLEKLMCVINYMEMARVTGVPLSYLLTRGQQIKVVSQLLRQAMKQDLLLPVVKPEGNEDYAGATVIEPIKGYYTVPIATLDFSSLYPSIMMAHNLCYTTLLQKGVVENLGLSAEDFIKTPSGDHFVKSSVRKGLLPEILENLLSARKKAKEELKNETDPFKQKVLDGRQLALKISANSVYGFTGAQVGKLPCLEISQSVTGFGRQMIETTKNLVESRYTTENGQKADAKVIYGDTDSVMVKFSVKTVAEGMEMGREAAAWVSSHFIPPIKLEFEKVYYPYLLINKKRYAGLYFSSSSETHDKMDCKGIETVRRDNSPLVANLINTCLQKILIDRDPDGAVDHAKDTISDLLCNRIDISQLVITKELTRTADEYAGKQAHVELAERMRKRDPGSAPNLGDRVPYVIVKATKGVAAYMKSEDPIYVLENNIPIDTQYYLEQQLAKPLLRIFEPILGENKAESILLKGEHTRCKTVLTSKVGGLMAFAKKRSTCIGCKAVLKNDGAVCDYCKKQESELYQKEVLHLNAMEEKFSRLWTQCQRCQGSLHEDVLCTSRDCPIFYMRKKVQKDLDDQHKVVTRFGECTW</sequence>
<keyword evidence="11 21" id="KW-0863">Zinc-finger</keyword>
<evidence type="ECO:0000256" key="8">
    <source>
        <dbReference type="ARBA" id="ARBA00022722"/>
    </source>
</evidence>
<dbReference type="GO" id="GO:0006297">
    <property type="term" value="P:nucleotide-excision repair, DNA gap filling"/>
    <property type="evidence" value="ECO:0007669"/>
    <property type="project" value="TreeGrafter"/>
</dbReference>
<dbReference type="GO" id="GO:0008270">
    <property type="term" value="F:zinc ion binding"/>
    <property type="evidence" value="ECO:0007669"/>
    <property type="project" value="UniProtKB-KW"/>
</dbReference>
<dbReference type="PANTHER" id="PTHR10322">
    <property type="entry name" value="DNA POLYMERASE CATALYTIC SUBUNIT"/>
    <property type="match status" value="1"/>
</dbReference>
<comment type="catalytic activity">
    <reaction evidence="20 21">
        <text>DNA(n) + a 2'-deoxyribonucleoside 5'-triphosphate = DNA(n+1) + diphosphate</text>
        <dbReference type="Rhea" id="RHEA:22508"/>
        <dbReference type="Rhea" id="RHEA-COMP:17339"/>
        <dbReference type="Rhea" id="RHEA-COMP:17340"/>
        <dbReference type="ChEBI" id="CHEBI:33019"/>
        <dbReference type="ChEBI" id="CHEBI:61560"/>
        <dbReference type="ChEBI" id="CHEBI:173112"/>
        <dbReference type="EC" id="2.7.7.7"/>
    </reaction>
</comment>
<dbReference type="Gene3D" id="3.30.420.10">
    <property type="entry name" value="Ribonuclease H-like superfamily/Ribonuclease H"/>
    <property type="match status" value="1"/>
</dbReference>
<dbReference type="GO" id="GO:0045004">
    <property type="term" value="P:DNA replication proofreading"/>
    <property type="evidence" value="ECO:0007669"/>
    <property type="project" value="TreeGrafter"/>
</dbReference>
<evidence type="ECO:0000256" key="2">
    <source>
        <dbReference type="ARBA" id="ARBA00004123"/>
    </source>
</evidence>
<keyword evidence="10" id="KW-0228">DNA excision</keyword>
<evidence type="ECO:0000313" key="31">
    <source>
        <dbReference type="RefSeq" id="XP_032805077.1"/>
    </source>
</evidence>
<dbReference type="GO" id="GO:0003887">
    <property type="term" value="F:DNA-directed DNA polymerase activity"/>
    <property type="evidence" value="ECO:0007669"/>
    <property type="project" value="UniProtKB-KW"/>
</dbReference>
<evidence type="ECO:0000313" key="30">
    <source>
        <dbReference type="RefSeq" id="XP_032805076.1"/>
    </source>
</evidence>
<keyword evidence="5 21" id="KW-0808">Transferase</keyword>
<dbReference type="RefSeq" id="XP_032805079.1">
    <property type="nucleotide sequence ID" value="XM_032949188.1"/>
</dbReference>
<evidence type="ECO:0000313" key="33">
    <source>
        <dbReference type="RefSeq" id="XP_032805079.1"/>
    </source>
</evidence>
<dbReference type="CDD" id="cd05777">
    <property type="entry name" value="DNA_polB_delta_exo"/>
    <property type="match status" value="1"/>
</dbReference>
<protein>
    <recommendedName>
        <fullName evidence="21">DNA polymerase</fullName>
        <ecNumber evidence="21">2.7.7.7</ecNumber>
    </recommendedName>
</protein>
<dbReference type="InterPro" id="IPR056435">
    <property type="entry name" value="DPOD/Z_N"/>
</dbReference>
<dbReference type="Gene3D" id="3.30.342.10">
    <property type="entry name" value="DNA Polymerase, chain B, domain 1"/>
    <property type="match status" value="1"/>
</dbReference>
<dbReference type="GO" id="GO:0043625">
    <property type="term" value="C:delta DNA polymerase complex"/>
    <property type="evidence" value="ECO:0007669"/>
    <property type="project" value="TreeGrafter"/>
</dbReference>
<dbReference type="InterPro" id="IPR012337">
    <property type="entry name" value="RNaseH-like_sf"/>
</dbReference>
<dbReference type="FunFam" id="3.30.420.10:FF:000351">
    <property type="entry name" value="DNA polymerase"/>
    <property type="match status" value="1"/>
</dbReference>
<feature type="domain" description="C4-type zinc-finger of DNA polymerase delta" evidence="25">
    <location>
        <begin position="1022"/>
        <end position="1092"/>
    </location>
</feature>
<dbReference type="Pfam" id="PF14260">
    <property type="entry name" value="zf-C4pol"/>
    <property type="match status" value="1"/>
</dbReference>
<keyword evidence="9 21" id="KW-0479">Metal-binding</keyword>
<dbReference type="SMART" id="SM00486">
    <property type="entry name" value="POLBc"/>
    <property type="match status" value="1"/>
</dbReference>
<keyword evidence="17 21" id="KW-0411">Iron-sulfur</keyword>
<proteinExistence type="inferred from homology"/>
<comment type="cofactor">
    <cofactor evidence="1 21">
        <name>[4Fe-4S] cluster</name>
        <dbReference type="ChEBI" id="CHEBI:49883"/>
    </cofactor>
</comment>
<dbReference type="InterPro" id="IPR006172">
    <property type="entry name" value="DNA-dir_DNA_pol_B"/>
</dbReference>
<feature type="domain" description="DNA-directed DNA polymerase family B multifunctional" evidence="23">
    <location>
        <begin position="551"/>
        <end position="983"/>
    </location>
</feature>
<dbReference type="GO" id="GO:0008296">
    <property type="term" value="F:3'-5'-DNA exonuclease activity"/>
    <property type="evidence" value="ECO:0007669"/>
    <property type="project" value="TreeGrafter"/>
</dbReference>
<dbReference type="RefSeq" id="XP_032805076.1">
    <property type="nucleotide sequence ID" value="XM_032949185.1"/>
</dbReference>
<dbReference type="AlphaFoldDB" id="A0AAJ7STR7"/>
<evidence type="ECO:0000256" key="3">
    <source>
        <dbReference type="ARBA" id="ARBA00005755"/>
    </source>
</evidence>
<dbReference type="GO" id="GO:0006287">
    <property type="term" value="P:base-excision repair, gap-filling"/>
    <property type="evidence" value="ECO:0007669"/>
    <property type="project" value="TreeGrafter"/>
</dbReference>
<dbReference type="PRINTS" id="PR00106">
    <property type="entry name" value="DNAPOLB"/>
</dbReference>
<dbReference type="InterPro" id="IPR036397">
    <property type="entry name" value="RNaseH_sf"/>
</dbReference>
<keyword evidence="18 21" id="KW-0238">DNA-binding</keyword>
<dbReference type="Gene3D" id="1.10.287.690">
    <property type="entry name" value="Helix hairpin bin"/>
    <property type="match status" value="1"/>
</dbReference>
<dbReference type="FunFam" id="3.30.342.10:FF:000003">
    <property type="entry name" value="DNA polymerase"/>
    <property type="match status" value="1"/>
</dbReference>
<keyword evidence="16 21" id="KW-0408">Iron</keyword>
<evidence type="ECO:0000256" key="19">
    <source>
        <dbReference type="ARBA" id="ARBA00023242"/>
    </source>
</evidence>
<keyword evidence="19 21" id="KW-0539">Nucleus</keyword>
<evidence type="ECO:0000259" key="24">
    <source>
        <dbReference type="Pfam" id="PF03104"/>
    </source>
</evidence>
<dbReference type="PANTHER" id="PTHR10322:SF23">
    <property type="entry name" value="DNA POLYMERASE DELTA CATALYTIC SUBUNIT"/>
    <property type="match status" value="1"/>
</dbReference>
<feature type="region of interest" description="Disordered" evidence="22">
    <location>
        <begin position="1"/>
        <end position="32"/>
    </location>
</feature>
<dbReference type="PROSITE" id="PS00116">
    <property type="entry name" value="DNA_POLYMERASE_B"/>
    <property type="match status" value="1"/>
</dbReference>
<dbReference type="FunFam" id="1.10.287.690:FF:000001">
    <property type="entry name" value="DNA polymerase"/>
    <property type="match status" value="1"/>
</dbReference>
<keyword evidence="15 21" id="KW-0239">DNA-directed DNA polymerase</keyword>
<name>A0AAJ7STR7_PETMA</name>
<evidence type="ECO:0000256" key="4">
    <source>
        <dbReference type="ARBA" id="ARBA00022485"/>
    </source>
</evidence>
<evidence type="ECO:0000256" key="15">
    <source>
        <dbReference type="ARBA" id="ARBA00022932"/>
    </source>
</evidence>
<keyword evidence="13 21" id="KW-0862">Zinc</keyword>
<evidence type="ECO:0000313" key="34">
    <source>
        <dbReference type="RefSeq" id="XP_032805080.1"/>
    </source>
</evidence>
<organism evidence="28 33">
    <name type="scientific">Petromyzon marinus</name>
    <name type="common">Sea lamprey</name>
    <dbReference type="NCBI Taxonomy" id="7757"/>
    <lineage>
        <taxon>Eukaryota</taxon>
        <taxon>Metazoa</taxon>
        <taxon>Chordata</taxon>
        <taxon>Craniata</taxon>
        <taxon>Vertebrata</taxon>
        <taxon>Cyclostomata</taxon>
        <taxon>Hyperoartia</taxon>
        <taxon>Petromyzontiformes</taxon>
        <taxon>Petromyzontidae</taxon>
        <taxon>Petromyzon</taxon>
    </lineage>
</organism>
<evidence type="ECO:0000256" key="7">
    <source>
        <dbReference type="ARBA" id="ARBA00022705"/>
    </source>
</evidence>
<dbReference type="InterPro" id="IPR056447">
    <property type="entry name" value="REV3_N"/>
</dbReference>
<dbReference type="InterPro" id="IPR006134">
    <property type="entry name" value="DNA-dir_DNA_pol_B_multi_dom"/>
</dbReference>
<evidence type="ECO:0000256" key="16">
    <source>
        <dbReference type="ARBA" id="ARBA00023004"/>
    </source>
</evidence>
<feature type="domain" description="DNA-directed DNA polymerase family B exonuclease" evidence="24">
    <location>
        <begin position="246"/>
        <end position="487"/>
    </location>
</feature>
<dbReference type="GO" id="GO:0000166">
    <property type="term" value="F:nucleotide binding"/>
    <property type="evidence" value="ECO:0007669"/>
    <property type="project" value="InterPro"/>
</dbReference>
<keyword evidence="7 21" id="KW-0235">DNA replication</keyword>
<dbReference type="InterPro" id="IPR006133">
    <property type="entry name" value="DNA-dir_DNA_pol_B_exonuc"/>
</dbReference>
<feature type="domain" description="DNA polymerase zeta catalytic subunit N-terminal" evidence="27">
    <location>
        <begin position="120"/>
        <end position="145"/>
    </location>
</feature>
<dbReference type="InterPro" id="IPR017964">
    <property type="entry name" value="DNA-dir_DNA_pol_B_CS"/>
</dbReference>
<dbReference type="Pfam" id="PF24065">
    <property type="entry name" value="REV3_N"/>
    <property type="match status" value="1"/>
</dbReference>
<dbReference type="KEGG" id="pmrn:116940001"/>
<evidence type="ECO:0000313" key="32">
    <source>
        <dbReference type="RefSeq" id="XP_032805078.1"/>
    </source>
</evidence>
<keyword evidence="4 21" id="KW-0004">4Fe-4S</keyword>
<dbReference type="Gene3D" id="1.10.132.60">
    <property type="entry name" value="DNA polymerase family B, C-terminal domain"/>
    <property type="match status" value="1"/>
</dbReference>
<dbReference type="InterPro" id="IPR025687">
    <property type="entry name" value="Znf-C4pol"/>
</dbReference>
<dbReference type="Pfam" id="PF00136">
    <property type="entry name" value="DNA_pol_B"/>
    <property type="match status" value="1"/>
</dbReference>
<dbReference type="RefSeq" id="XP_032805077.1">
    <property type="nucleotide sequence ID" value="XM_032949186.1"/>
</dbReference>
<accession>A0AAJ7STR7</accession>
<dbReference type="FunFam" id="1.10.132.60:FF:000001">
    <property type="entry name" value="DNA polymerase"/>
    <property type="match status" value="1"/>
</dbReference>
<dbReference type="NCBIfam" id="TIGR00592">
    <property type="entry name" value="pol2"/>
    <property type="match status" value="1"/>
</dbReference>
<dbReference type="CDD" id="cd05533">
    <property type="entry name" value="POLBc_delta"/>
    <property type="match status" value="1"/>
</dbReference>
<evidence type="ECO:0000259" key="25">
    <source>
        <dbReference type="Pfam" id="PF14260"/>
    </source>
</evidence>
<evidence type="ECO:0000313" key="28">
    <source>
        <dbReference type="Proteomes" id="UP001318040"/>
    </source>
</evidence>
<dbReference type="InterPro" id="IPR023211">
    <property type="entry name" value="DNA_pol_palm_dom_sf"/>
</dbReference>
<keyword evidence="28" id="KW-1185">Reference proteome</keyword>
<dbReference type="GO" id="GO:0003677">
    <property type="term" value="F:DNA binding"/>
    <property type="evidence" value="ECO:0007669"/>
    <property type="project" value="UniProtKB-KW"/>
</dbReference>
<evidence type="ECO:0000256" key="10">
    <source>
        <dbReference type="ARBA" id="ARBA00022769"/>
    </source>
</evidence>
<dbReference type="EC" id="2.7.7.7" evidence="21"/>
<evidence type="ECO:0000313" key="29">
    <source>
        <dbReference type="RefSeq" id="XP_032805075.1"/>
    </source>
</evidence>
<keyword evidence="6 21" id="KW-0548">Nucleotidyltransferase</keyword>
<evidence type="ECO:0000256" key="22">
    <source>
        <dbReference type="SAM" id="MobiDB-lite"/>
    </source>
</evidence>
<dbReference type="Pfam" id="PF03104">
    <property type="entry name" value="DNA_pol_B_exo1"/>
    <property type="match status" value="1"/>
</dbReference>
<dbReference type="GO" id="GO:0051539">
    <property type="term" value="F:4 iron, 4 sulfur cluster binding"/>
    <property type="evidence" value="ECO:0007669"/>
    <property type="project" value="UniProtKB-KW"/>
</dbReference>
<dbReference type="InterPro" id="IPR042087">
    <property type="entry name" value="DNA_pol_B_thumb"/>
</dbReference>
<evidence type="ECO:0000256" key="12">
    <source>
        <dbReference type="ARBA" id="ARBA00022801"/>
    </source>
</evidence>
<evidence type="ECO:0000256" key="18">
    <source>
        <dbReference type="ARBA" id="ARBA00023125"/>
    </source>
</evidence>
<reference evidence="29 30" key="1">
    <citation type="submission" date="2025-04" db="UniProtKB">
        <authorList>
            <consortium name="RefSeq"/>
        </authorList>
    </citation>
    <scope>IDENTIFICATION</scope>
    <source>
        <tissue evidence="29 30">Sperm</tissue>
    </source>
</reference>
<dbReference type="InterPro" id="IPR050240">
    <property type="entry name" value="DNA_pol_type-B"/>
</dbReference>
<evidence type="ECO:0000256" key="9">
    <source>
        <dbReference type="ARBA" id="ARBA00022723"/>
    </source>
</evidence>
<feature type="domain" description="DNA polymerase delta/zeta catalytic subunit N-terminal" evidence="26">
    <location>
        <begin position="146"/>
        <end position="223"/>
    </location>
</feature>
<evidence type="ECO:0000256" key="1">
    <source>
        <dbReference type="ARBA" id="ARBA00001966"/>
    </source>
</evidence>
<evidence type="ECO:0000256" key="5">
    <source>
        <dbReference type="ARBA" id="ARBA00022679"/>
    </source>
</evidence>
<evidence type="ECO:0000256" key="6">
    <source>
        <dbReference type="ARBA" id="ARBA00022695"/>
    </source>
</evidence>
<evidence type="ECO:0000256" key="13">
    <source>
        <dbReference type="ARBA" id="ARBA00022833"/>
    </source>
</evidence>
<evidence type="ECO:0000259" key="26">
    <source>
        <dbReference type="Pfam" id="PF24055"/>
    </source>
</evidence>
<dbReference type="SUPFAM" id="SSF53098">
    <property type="entry name" value="Ribonuclease H-like"/>
    <property type="match status" value="1"/>
</dbReference>